<reference evidence="2 3" key="1">
    <citation type="submission" date="2023-04" db="EMBL/GenBank/DDBJ databases">
        <title>Genome of Basidiobolus ranarum AG-B5.</title>
        <authorList>
            <person name="Stajich J.E."/>
            <person name="Carter-House D."/>
            <person name="Gryganskyi A."/>
        </authorList>
    </citation>
    <scope>NUCLEOTIDE SEQUENCE [LARGE SCALE GENOMIC DNA]</scope>
    <source>
        <strain evidence="2 3">AG-B5</strain>
    </source>
</reference>
<dbReference type="SUPFAM" id="SSF82171">
    <property type="entry name" value="DPP6 N-terminal domain-like"/>
    <property type="match status" value="1"/>
</dbReference>
<dbReference type="EMBL" id="JASJQH010006890">
    <property type="protein sequence ID" value="KAK9728810.1"/>
    <property type="molecule type" value="Genomic_DNA"/>
</dbReference>
<comment type="caution">
    <text evidence="2">The sequence shown here is derived from an EMBL/GenBank/DDBJ whole genome shotgun (WGS) entry which is preliminary data.</text>
</comment>
<evidence type="ECO:0000259" key="1">
    <source>
        <dbReference type="Pfam" id="PF00326"/>
    </source>
</evidence>
<proteinExistence type="predicted"/>
<dbReference type="InterPro" id="IPR050585">
    <property type="entry name" value="Xaa-Pro_dipeptidyl-ppase/CocE"/>
</dbReference>
<sequence length="677" mass="75963">MVETRSYGSWESPLSASLLASASSSISDVQVEPETNSVYWVEARPEEKGRMVLLCKKLDSPKGDKPTEITTSEYSVRTRVHEYGGGSYSVKGQTVVFSNDYDFRLYKTSLKESNKFVPITPENKKLRFANADIHPSGKYLVCVQEKHSDSDSPDQVENTLVYVRLDLPEGEFEIGELVSGHDFYSTPRFNPTNLSQISYITWDHPNMVWDNTQLCLLTIEENGRKIVPKENKELVGDEESIVQPRFSANGSLIYVSDKPGFWNLFKYDTEQREAKLLMKNPLNLEFGVPDWRFGNSNYSGLLSDPSKIVATCANLGTSQLQLIDTKNQTMTELSTPYTVISDVHALQHPDDKQDLVAFVGGSPSKEMTLVIYSVSEQKVLFNLTEKEKAEGEKIPDYIISVPESITFPTENDKVAYGYFYPPKNDKYQAPKGELPPLLTLTHGGPTSQSHAYFNAKILYWTSRGFAVVDVNYGGSSGYGREFRQRLLGNWGIVDVEDCCNAAKYLVDRGLVDSKRLAISGGSAGGYTTLACLAFRPEVYSAGASHYGVSDLELLVQDTHKFEARYMDRLIGPYPESKQIYHERSPIHFVNNIQNPIIFFQGLEDKVVPPNQAETMVNALKNNKIPVAYVTFEGEQHGFRISENIKRASEGQLWFLGQLFGFSPADTIDPVPIHNFSK</sequence>
<keyword evidence="3" id="KW-1185">Reference proteome</keyword>
<name>A0ABR2WAQ1_9FUNG</name>
<dbReference type="PANTHER" id="PTHR43056:SF5">
    <property type="entry name" value="PEPTIDASE S9 PROLYL OLIGOPEPTIDASE CATALYTIC DOMAIN-CONTAINING PROTEIN"/>
    <property type="match status" value="1"/>
</dbReference>
<evidence type="ECO:0000313" key="2">
    <source>
        <dbReference type="EMBL" id="KAK9728810.1"/>
    </source>
</evidence>
<dbReference type="InterPro" id="IPR029058">
    <property type="entry name" value="AB_hydrolase_fold"/>
</dbReference>
<gene>
    <name evidence="2" type="primary">dap2</name>
    <name evidence="2" type="ORF">K7432_000775</name>
</gene>
<feature type="domain" description="Peptidase S9 prolyl oligopeptidase catalytic" evidence="1">
    <location>
        <begin position="453"/>
        <end position="660"/>
    </location>
</feature>
<accession>A0ABR2WAQ1</accession>
<dbReference type="SUPFAM" id="SSF53474">
    <property type="entry name" value="alpha/beta-Hydrolases"/>
    <property type="match status" value="1"/>
</dbReference>
<evidence type="ECO:0000313" key="3">
    <source>
        <dbReference type="Proteomes" id="UP001479436"/>
    </source>
</evidence>
<organism evidence="2 3">
    <name type="scientific">Basidiobolus ranarum</name>
    <dbReference type="NCBI Taxonomy" id="34480"/>
    <lineage>
        <taxon>Eukaryota</taxon>
        <taxon>Fungi</taxon>
        <taxon>Fungi incertae sedis</taxon>
        <taxon>Zoopagomycota</taxon>
        <taxon>Entomophthoromycotina</taxon>
        <taxon>Basidiobolomycetes</taxon>
        <taxon>Basidiobolales</taxon>
        <taxon>Basidiobolaceae</taxon>
        <taxon>Basidiobolus</taxon>
    </lineage>
</organism>
<dbReference type="PANTHER" id="PTHR43056">
    <property type="entry name" value="PEPTIDASE S9 PROLYL OLIGOPEPTIDASE"/>
    <property type="match status" value="1"/>
</dbReference>
<dbReference type="Proteomes" id="UP001479436">
    <property type="component" value="Unassembled WGS sequence"/>
</dbReference>
<protein>
    <submittedName>
        <fullName evidence="2">WD40-like Beta Propeller Repeat</fullName>
    </submittedName>
</protein>
<dbReference type="Gene3D" id="3.40.50.1820">
    <property type="entry name" value="alpha/beta hydrolase"/>
    <property type="match status" value="1"/>
</dbReference>
<dbReference type="Pfam" id="PF00326">
    <property type="entry name" value="Peptidase_S9"/>
    <property type="match status" value="1"/>
</dbReference>
<dbReference type="InterPro" id="IPR001375">
    <property type="entry name" value="Peptidase_S9_cat"/>
</dbReference>